<dbReference type="Pfam" id="PF00582">
    <property type="entry name" value="Usp"/>
    <property type="match status" value="2"/>
</dbReference>
<dbReference type="AlphaFoldDB" id="A0A852X9R4"/>
<gene>
    <name evidence="3" type="ORF">BJY28_001553</name>
</gene>
<evidence type="ECO:0000256" key="1">
    <source>
        <dbReference type="ARBA" id="ARBA00008791"/>
    </source>
</evidence>
<organism evidence="3 4">
    <name type="scientific">Janibacter alkaliphilus</name>
    <dbReference type="NCBI Taxonomy" id="1069963"/>
    <lineage>
        <taxon>Bacteria</taxon>
        <taxon>Bacillati</taxon>
        <taxon>Actinomycetota</taxon>
        <taxon>Actinomycetes</taxon>
        <taxon>Micrococcales</taxon>
        <taxon>Intrasporangiaceae</taxon>
        <taxon>Janibacter</taxon>
    </lineage>
</organism>
<feature type="domain" description="UspA" evidence="2">
    <location>
        <begin position="9"/>
        <end position="145"/>
    </location>
</feature>
<reference evidence="3 4" key="1">
    <citation type="submission" date="2020-07" db="EMBL/GenBank/DDBJ databases">
        <title>Sequencing the genomes of 1000 actinobacteria strains.</title>
        <authorList>
            <person name="Klenk H.-P."/>
        </authorList>
    </citation>
    <scope>NUCLEOTIDE SEQUENCE [LARGE SCALE GENOMIC DNA]</scope>
    <source>
        <strain evidence="3 4">DSM 24723</strain>
    </source>
</reference>
<comment type="similarity">
    <text evidence="1">Belongs to the universal stress protein A family.</text>
</comment>
<dbReference type="Gene3D" id="3.40.50.620">
    <property type="entry name" value="HUPs"/>
    <property type="match status" value="2"/>
</dbReference>
<protein>
    <submittedName>
        <fullName evidence="3">Nucleotide-binding universal stress UspA family protein</fullName>
    </submittedName>
</protein>
<evidence type="ECO:0000313" key="4">
    <source>
        <dbReference type="Proteomes" id="UP000592181"/>
    </source>
</evidence>
<dbReference type="PANTHER" id="PTHR46268">
    <property type="entry name" value="STRESS RESPONSE PROTEIN NHAX"/>
    <property type="match status" value="1"/>
</dbReference>
<dbReference type="PANTHER" id="PTHR46268:SF6">
    <property type="entry name" value="UNIVERSAL STRESS PROTEIN UP12"/>
    <property type="match status" value="1"/>
</dbReference>
<dbReference type="SUPFAM" id="SSF52402">
    <property type="entry name" value="Adenine nucleotide alpha hydrolases-like"/>
    <property type="match status" value="2"/>
</dbReference>
<feature type="domain" description="UspA" evidence="2">
    <location>
        <begin position="157"/>
        <end position="297"/>
    </location>
</feature>
<dbReference type="InterPro" id="IPR006015">
    <property type="entry name" value="Universal_stress_UspA"/>
</dbReference>
<comment type="caution">
    <text evidence="3">The sequence shown here is derived from an EMBL/GenBank/DDBJ whole genome shotgun (WGS) entry which is preliminary data.</text>
</comment>
<dbReference type="EMBL" id="JACBZX010000001">
    <property type="protein sequence ID" value="NYG37084.1"/>
    <property type="molecule type" value="Genomic_DNA"/>
</dbReference>
<accession>A0A852X9R4</accession>
<dbReference type="InterPro" id="IPR006016">
    <property type="entry name" value="UspA"/>
</dbReference>
<dbReference type="Proteomes" id="UP000592181">
    <property type="component" value="Unassembled WGS sequence"/>
</dbReference>
<keyword evidence="4" id="KW-1185">Reference proteome</keyword>
<dbReference type="InterPro" id="IPR014729">
    <property type="entry name" value="Rossmann-like_a/b/a_fold"/>
</dbReference>
<dbReference type="RefSeq" id="WP_179462511.1">
    <property type="nucleotide sequence ID" value="NZ_JACBZX010000001.1"/>
</dbReference>
<proteinExistence type="inferred from homology"/>
<dbReference type="PRINTS" id="PR01438">
    <property type="entry name" value="UNVRSLSTRESS"/>
</dbReference>
<name>A0A852X9R4_9MICO</name>
<sequence length="297" mass="30237">MTQPASTSRPLVVGYDGSDGAEKAVRWAAAAAAHAGAPLVVLHAADRIQYAHDAGVGIWDPTKALESSRKAAEAGARIAREQASGLEATARGSLLGPRQALDEASAGAAGVVVGTRGLGRVRSTLLGATAYGVTGHARCPVTVVPSSARLPGPDAPVVVGVDGSVSAERAAESGAQQAAAWGARLHLMTCWKKADKDPWGIDPAGFDSEEDAARAFEEAALKIADEAKSRVVEQHPDLEVTTSAPSGRADEALLDASSEAGLLVVGTRGGGGWLSSEHGSTSRNLLHLSKVAVQIVP</sequence>
<evidence type="ECO:0000259" key="2">
    <source>
        <dbReference type="Pfam" id="PF00582"/>
    </source>
</evidence>
<evidence type="ECO:0000313" key="3">
    <source>
        <dbReference type="EMBL" id="NYG37084.1"/>
    </source>
</evidence>